<dbReference type="EMBL" id="UINC01003750">
    <property type="protein sequence ID" value="SVA08941.1"/>
    <property type="molecule type" value="Genomic_DNA"/>
</dbReference>
<dbReference type="SUPFAM" id="SSF89796">
    <property type="entry name" value="CoA-transferase family III (CaiB/BaiF)"/>
    <property type="match status" value="1"/>
</dbReference>
<proteinExistence type="predicted"/>
<organism evidence="2">
    <name type="scientific">marine metagenome</name>
    <dbReference type="NCBI Taxonomy" id="408172"/>
    <lineage>
        <taxon>unclassified sequences</taxon>
        <taxon>metagenomes</taxon>
        <taxon>ecological metagenomes</taxon>
    </lineage>
</organism>
<evidence type="ECO:0000256" key="1">
    <source>
        <dbReference type="SAM" id="MobiDB-lite"/>
    </source>
</evidence>
<reference evidence="2" key="1">
    <citation type="submission" date="2018-05" db="EMBL/GenBank/DDBJ databases">
        <authorList>
            <person name="Lanie J.A."/>
            <person name="Ng W.-L."/>
            <person name="Kazmierczak K.M."/>
            <person name="Andrzejewski T.M."/>
            <person name="Davidsen T.M."/>
            <person name="Wayne K.J."/>
            <person name="Tettelin H."/>
            <person name="Glass J.I."/>
            <person name="Rusch D."/>
            <person name="Podicherti R."/>
            <person name="Tsui H.-C.T."/>
            <person name="Winkler M.E."/>
        </authorList>
    </citation>
    <scope>NUCLEOTIDE SEQUENCE</scope>
</reference>
<dbReference type="GO" id="GO:0003824">
    <property type="term" value="F:catalytic activity"/>
    <property type="evidence" value="ECO:0007669"/>
    <property type="project" value="InterPro"/>
</dbReference>
<name>A0A381T053_9ZZZZ</name>
<dbReference type="AlphaFoldDB" id="A0A381T053"/>
<dbReference type="Gene3D" id="3.40.50.10540">
    <property type="entry name" value="Crotonobetainyl-coa:carnitine coa-transferase, domain 1"/>
    <property type="match status" value="1"/>
</dbReference>
<dbReference type="InterPro" id="IPR003673">
    <property type="entry name" value="CoA-Trfase_fam_III"/>
</dbReference>
<protein>
    <recommendedName>
        <fullName evidence="3">Carnitine dehydratase</fullName>
    </recommendedName>
</protein>
<dbReference type="Pfam" id="PF02515">
    <property type="entry name" value="CoA_transf_3"/>
    <property type="match status" value="1"/>
</dbReference>
<sequence length="384" mass="40372">MGPLSGVKVIELAGIGPCPMCGMLLAELGATVLKVDRISPSGLGLGTPTRHAFLHRSRPSVAIDLKHPEGVALVLKLCGSADALIEGFRPGVTEKLGLGPEACAERNASLVYGRVTGWGQTGPLAKTAGHDLNFIALTGALHAVGRAEHPPTPPLNLVGDFGGGALYLALGIVAAVLEARSSGQGQVVDAAMVDGAASLMTGLYGLRSAGLMGGERGRNVLDGGAHYYDVYKTRDGKYIALAPIEPRFYATLLEQLGVDAEALPQSTTREDWPALKLQLASLIETRTRDEWAELLEGTDACFAPVLSMAEAPHHAHNRARETFVERDGGWQPNASPRFSRTTTEIKSAPAAPGEHSHQTLVDWGIDAGTVHTLIERGVVAQRGA</sequence>
<gene>
    <name evidence="2" type="ORF">METZ01_LOCUS61795</name>
</gene>
<dbReference type="PANTHER" id="PTHR48228:SF5">
    <property type="entry name" value="ALPHA-METHYLACYL-COA RACEMASE"/>
    <property type="match status" value="1"/>
</dbReference>
<feature type="compositionally biased region" description="Polar residues" evidence="1">
    <location>
        <begin position="332"/>
        <end position="345"/>
    </location>
</feature>
<dbReference type="InterPro" id="IPR044855">
    <property type="entry name" value="CoA-Trfase_III_dom3_sf"/>
</dbReference>
<evidence type="ECO:0008006" key="3">
    <source>
        <dbReference type="Google" id="ProtNLM"/>
    </source>
</evidence>
<dbReference type="InterPro" id="IPR023606">
    <property type="entry name" value="CoA-Trfase_III_dom_1_sf"/>
</dbReference>
<dbReference type="InterPro" id="IPR050509">
    <property type="entry name" value="CoA-transferase_III"/>
</dbReference>
<accession>A0A381T053</accession>
<dbReference type="PANTHER" id="PTHR48228">
    <property type="entry name" value="SUCCINYL-COA--D-CITRAMALATE COA-TRANSFERASE"/>
    <property type="match status" value="1"/>
</dbReference>
<feature type="region of interest" description="Disordered" evidence="1">
    <location>
        <begin position="323"/>
        <end position="355"/>
    </location>
</feature>
<dbReference type="Gene3D" id="3.30.1540.10">
    <property type="entry name" value="formyl-coa transferase, domain 3"/>
    <property type="match status" value="1"/>
</dbReference>
<evidence type="ECO:0000313" key="2">
    <source>
        <dbReference type="EMBL" id="SVA08941.1"/>
    </source>
</evidence>